<dbReference type="EMBL" id="BDQA01000666">
    <property type="protein sequence ID" value="GBH22123.1"/>
    <property type="molecule type" value="Genomic_RNA"/>
</dbReference>
<proteinExistence type="predicted"/>
<protein>
    <submittedName>
        <fullName evidence="1">Uncharacterized protein</fullName>
    </submittedName>
</protein>
<evidence type="ECO:0000313" key="1">
    <source>
        <dbReference type="EMBL" id="GBH22123.1"/>
    </source>
</evidence>
<comment type="caution">
    <text evidence="1">The sequence shown here is derived from an EMBL/GenBank/DDBJ whole genome shotgun (WGS) entry which is preliminary data.</text>
</comment>
<sequence length="214" mass="24670">MNQMMRSGGVDLYYLVREVPHLIDPVNITVYTIMDSASDVSAGLSHRARTYDECVAAVMLAVKRSSNTIFELRFSANHKCHYLSPDVCGVEFVHKAGVSIVCKDFASRDSAFSFWIQHMIQQQNAGAIAGWINSTCRIYPVLKCQGYYRQFYNDNTPLFSVKLNYRMCHPEKECPITSVLFVFKEYGVPQLLWDYMIRKIPFYCTCPINMREPR</sequence>
<organism evidence="1">
    <name type="scientific">viral metagenome</name>
    <dbReference type="NCBI Taxonomy" id="1070528"/>
    <lineage>
        <taxon>unclassified sequences</taxon>
        <taxon>metagenomes</taxon>
        <taxon>organismal metagenomes</taxon>
    </lineage>
</organism>
<accession>A0A2V0R9Y8</accession>
<dbReference type="AlphaFoldDB" id="A0A2V0R9Y8"/>
<name>A0A2V0R9Y8_9ZZZZ</name>
<reference evidence="1" key="1">
    <citation type="submission" date="2017-04" db="EMBL/GenBank/DDBJ databases">
        <title>Unveiling RNA virosphere associated with marine microorganisms.</title>
        <authorList>
            <person name="Urayama S."/>
            <person name="Takaki Y."/>
            <person name="Nishi S."/>
            <person name="Yoshida Y."/>
            <person name="Deguchi S."/>
            <person name="Takai K."/>
            <person name="Nunoura T."/>
        </authorList>
    </citation>
    <scope>NUCLEOTIDE SEQUENCE</scope>
</reference>